<dbReference type="AlphaFoldDB" id="A0AAN7PBF0"/>
<evidence type="ECO:0000313" key="2">
    <source>
        <dbReference type="Proteomes" id="UP001333110"/>
    </source>
</evidence>
<accession>A0AAN7PBF0</accession>
<keyword evidence="2" id="KW-1185">Reference proteome</keyword>
<name>A0AAN7PBF0_MYCAM</name>
<comment type="caution">
    <text evidence="1">The sequence shown here is derived from an EMBL/GenBank/DDBJ whole genome shotgun (WGS) entry which is preliminary data.</text>
</comment>
<gene>
    <name evidence="1" type="ORF">QYF61_004216</name>
</gene>
<sequence length="184" mass="21197">MVGLDDLKGHPHKFPEDAKLSGVNNTAHGCAAIQRLEKWADRNLRKFNKGKCKVLYLVRNNPMHKARLSAHQLETSLAEKDFGVLVDNKLTTSKQCALGAKKSNSLLDSIRQSTASRSREMILLFYSALMRHYKRNMDILEQVRQRATKTIKGLKHLSYEERLRELGLFSLKKRRLQEESYQCV</sequence>
<dbReference type="PANTHER" id="PTHR33332">
    <property type="entry name" value="REVERSE TRANSCRIPTASE DOMAIN-CONTAINING PROTEIN"/>
    <property type="match status" value="1"/>
</dbReference>
<proteinExistence type="predicted"/>
<evidence type="ECO:0000313" key="1">
    <source>
        <dbReference type="EMBL" id="KAK4823613.1"/>
    </source>
</evidence>
<organism evidence="1 2">
    <name type="scientific">Mycteria americana</name>
    <name type="common">Wood stork</name>
    <dbReference type="NCBI Taxonomy" id="33587"/>
    <lineage>
        <taxon>Eukaryota</taxon>
        <taxon>Metazoa</taxon>
        <taxon>Chordata</taxon>
        <taxon>Craniata</taxon>
        <taxon>Vertebrata</taxon>
        <taxon>Euteleostomi</taxon>
        <taxon>Archelosauria</taxon>
        <taxon>Archosauria</taxon>
        <taxon>Dinosauria</taxon>
        <taxon>Saurischia</taxon>
        <taxon>Theropoda</taxon>
        <taxon>Coelurosauria</taxon>
        <taxon>Aves</taxon>
        <taxon>Neognathae</taxon>
        <taxon>Neoaves</taxon>
        <taxon>Aequornithes</taxon>
        <taxon>Ciconiiformes</taxon>
        <taxon>Ciconiidae</taxon>
        <taxon>Mycteria</taxon>
    </lineage>
</organism>
<protein>
    <submittedName>
        <fullName evidence="1">Uncharacterized protein</fullName>
    </submittedName>
</protein>
<dbReference type="Proteomes" id="UP001333110">
    <property type="component" value="Unassembled WGS sequence"/>
</dbReference>
<reference evidence="1 2" key="1">
    <citation type="journal article" date="2023" name="J. Hered.">
        <title>Chromosome-level genome of the wood stork (Mycteria americana) provides insight into avian chromosome evolution.</title>
        <authorList>
            <person name="Flamio R. Jr."/>
            <person name="Ramstad K.M."/>
        </authorList>
    </citation>
    <scope>NUCLEOTIDE SEQUENCE [LARGE SCALE GENOMIC DNA]</scope>
    <source>
        <strain evidence="1">JAX WOST 10</strain>
    </source>
</reference>
<dbReference type="EMBL" id="JAUNZN010000003">
    <property type="protein sequence ID" value="KAK4823613.1"/>
    <property type="molecule type" value="Genomic_DNA"/>
</dbReference>